<evidence type="ECO:0000313" key="2">
    <source>
        <dbReference type="EMBL" id="CDT68756.1"/>
    </source>
</evidence>
<dbReference type="Proteomes" id="UP000041625">
    <property type="component" value="Unassembled WGS sequence"/>
</dbReference>
<dbReference type="SUPFAM" id="SSF53474">
    <property type="entry name" value="alpha/beta-Hydrolases"/>
    <property type="match status" value="1"/>
</dbReference>
<accession>A0AA86XKU4</accession>
<dbReference type="Pfam" id="PF00135">
    <property type="entry name" value="COesterase"/>
    <property type="match status" value="1"/>
</dbReference>
<dbReference type="PROSITE" id="PS51257">
    <property type="entry name" value="PROKAR_LIPOPROTEIN"/>
    <property type="match status" value="1"/>
</dbReference>
<dbReference type="PANTHER" id="PTHR11559">
    <property type="entry name" value="CARBOXYLESTERASE"/>
    <property type="match status" value="1"/>
</dbReference>
<protein>
    <submittedName>
        <fullName evidence="2">Para-nitrobenzyl esterase (Intracellular esterase B)</fullName>
    </submittedName>
</protein>
<sequence>MTFKYPAAKRNQRSHFNNKTLLTLGITSLLIGCGSDKSSDSGTTPEQPQLMPLPAKTITANVGNATLKALQESVLIQDTQGEDSLVDIEAFKGIQFGHANRFAHSELTYLENTIDATEFGDACPQLKATAQSQSEDCLNMNLWRPEGTQSGDGLPVYLFIHGGDFEYGSGSAKLIHGDTIVAQGAAETNPFIFITFNYRLGVLGSHWVKGENNSGNYGIGDQQTALEWVNQHIEAFGGDAQNVTLMGQGSGAMSVSILQQQAEKEGQANDYFQRSIMQSNPYGFEYRSYDVAKSQDDELDLVDASLEEVLLTQESLLSPTTRIKDWLLKSILPLVNEYSPISLGKADHTPMGTLMPFSPYLACEKTSLLGACSQNAAQPYQSDFIVPTVIGINAKDSNTMSMLPTLTFLIPKILDLVLEQSPELQSDNATSQDWINAIQNWVQSDEASTDIDSLFASADGEASIQLEREDLLAVLPKSAYEAMSQLYFGLENRNSTSELLSLTDFYPNDESELVNAMRNMGQFKMMMNDMLFSGPSRIKAKQSQQPVTFYQFDYKPSFNVWAYNTKGEERSVDISDALKTVSCISGACNGSELPFVFNKPFKLDGEEVSPSKKDKALMNKLSRIWFSDALFSDYQYSEATDSVMSIDNEGSIHLELDWDNYFQQGVDPVLRNGRLNGLEDLNLIANYL</sequence>
<feature type="domain" description="Carboxylesterase type B" evidence="1">
    <location>
        <begin position="83"/>
        <end position="629"/>
    </location>
</feature>
<name>A0AA86XKU4_9VIBR</name>
<organism evidence="2 3">
    <name type="scientific">Vibrio coralliirubri</name>
    <dbReference type="NCBI Taxonomy" id="1516159"/>
    <lineage>
        <taxon>Bacteria</taxon>
        <taxon>Pseudomonadati</taxon>
        <taxon>Pseudomonadota</taxon>
        <taxon>Gammaproteobacteria</taxon>
        <taxon>Vibrionales</taxon>
        <taxon>Vibrionaceae</taxon>
        <taxon>Vibrio</taxon>
    </lineage>
</organism>
<evidence type="ECO:0000259" key="1">
    <source>
        <dbReference type="Pfam" id="PF00135"/>
    </source>
</evidence>
<dbReference type="Gene3D" id="3.40.50.1820">
    <property type="entry name" value="alpha/beta hydrolase"/>
    <property type="match status" value="2"/>
</dbReference>
<keyword evidence="3" id="KW-1185">Reference proteome</keyword>
<dbReference type="AlphaFoldDB" id="A0AA86XKU4"/>
<proteinExistence type="predicted"/>
<dbReference type="InterPro" id="IPR002018">
    <property type="entry name" value="CarbesteraseB"/>
</dbReference>
<dbReference type="EMBL" id="CCKJ01000033">
    <property type="protein sequence ID" value="CDT68756.1"/>
    <property type="molecule type" value="Genomic_DNA"/>
</dbReference>
<gene>
    <name evidence="2" type="ORF">VCR31J2_1280198</name>
</gene>
<dbReference type="RefSeq" id="WP_050650467.1">
    <property type="nucleotide sequence ID" value="NZ_LK933976.1"/>
</dbReference>
<comment type="caution">
    <text evidence="2">The sequence shown here is derived from an EMBL/GenBank/DDBJ whole genome shotgun (WGS) entry which is preliminary data.</text>
</comment>
<reference evidence="2 3" key="1">
    <citation type="submission" date="2014-06" db="EMBL/GenBank/DDBJ databases">
        <authorList>
            <person name="Le Roux F."/>
        </authorList>
    </citation>
    <scope>NUCLEOTIDE SEQUENCE [LARGE SCALE GENOMIC DNA]</scope>
    <source>
        <strain evidence="2 3">J2-31</strain>
    </source>
</reference>
<dbReference type="InterPro" id="IPR050309">
    <property type="entry name" value="Type-B_Carboxylest/Lipase"/>
</dbReference>
<dbReference type="InterPro" id="IPR029058">
    <property type="entry name" value="AB_hydrolase_fold"/>
</dbReference>
<evidence type="ECO:0000313" key="3">
    <source>
        <dbReference type="Proteomes" id="UP000041625"/>
    </source>
</evidence>